<dbReference type="EMBL" id="PGTK01000010">
    <property type="protein sequence ID" value="PJF30429.1"/>
    <property type="molecule type" value="Genomic_DNA"/>
</dbReference>
<accession>A0A2M8NYR8</accession>
<sequence>MEMFLSDTDDDQPRLAVRREGSYVTISASYGPLEIAMRPRYEELVRAIARLTIVDGLLTTRQVGTSHAYLALGLHNDGSLLMRLTIVADATGHFSINLRLVESVRKQLYDWLNVAAYNGRDARATNA</sequence>
<evidence type="ECO:0000313" key="1">
    <source>
        <dbReference type="EMBL" id="PJF30429.1"/>
    </source>
</evidence>
<proteinExistence type="predicted"/>
<reference evidence="1 2" key="1">
    <citation type="submission" date="2017-11" db="EMBL/GenBank/DDBJ databases">
        <title>Evolution of Phototrophy in the Chloroflexi Phylum Driven by Horizontal Gene Transfer.</title>
        <authorList>
            <person name="Ward L.M."/>
            <person name="Hemp J."/>
            <person name="Shih P.M."/>
            <person name="Mcglynn S.E."/>
            <person name="Fischer W."/>
        </authorList>
    </citation>
    <scope>NUCLEOTIDE SEQUENCE [LARGE SCALE GENOMIC DNA]</scope>
    <source>
        <strain evidence="1">CP2_2F</strain>
    </source>
</reference>
<dbReference type="AlphaFoldDB" id="A0A2M8NYR8"/>
<protein>
    <submittedName>
        <fullName evidence="1">Uncharacterized protein</fullName>
    </submittedName>
</protein>
<evidence type="ECO:0000313" key="2">
    <source>
        <dbReference type="Proteomes" id="UP000228921"/>
    </source>
</evidence>
<gene>
    <name evidence="1" type="ORF">CUN51_07865</name>
</gene>
<dbReference type="Proteomes" id="UP000228921">
    <property type="component" value="Unassembled WGS sequence"/>
</dbReference>
<comment type="caution">
    <text evidence="1">The sequence shown here is derived from an EMBL/GenBank/DDBJ whole genome shotgun (WGS) entry which is preliminary data.</text>
</comment>
<name>A0A2M8NYR8_9CHLR</name>
<organism evidence="1 2">
    <name type="scientific">Candidatus Thermofonsia Clade 1 bacterium</name>
    <dbReference type="NCBI Taxonomy" id="2364210"/>
    <lineage>
        <taxon>Bacteria</taxon>
        <taxon>Bacillati</taxon>
        <taxon>Chloroflexota</taxon>
        <taxon>Candidatus Thermofontia</taxon>
        <taxon>Candidatus Thermofonsia Clade 1</taxon>
    </lineage>
</organism>